<sequence length="105" mass="11814">GGFGSRFRQEGIWDRDLEKSIRLEEDAMESEPQGADGLYPRTRRRRLRARWWPSQLVRKCRRVSGAPLGRGSLAVSLRFPSCTVGTRTVTLASQDRPGLSRGSTP</sequence>
<accession>A0A2K6L4D0</accession>
<proteinExistence type="predicted"/>
<reference evidence="1 2" key="1">
    <citation type="submission" date="2016-06" db="EMBL/GenBank/DDBJ databases">
        <title>Genome of Rhinopithecus bieti.</title>
        <authorList>
            <person name="Wu"/>
            <person name="C.-I. and Zhang"/>
            <person name="Y."/>
        </authorList>
    </citation>
    <scope>NUCLEOTIDE SEQUENCE</scope>
</reference>
<name>A0A2K6L4D0_RHIBE</name>
<dbReference type="AlphaFoldDB" id="A0A2K6L4D0"/>
<dbReference type="GeneTree" id="ENSGT00910000147042"/>
<reference evidence="1" key="3">
    <citation type="submission" date="2025-09" db="UniProtKB">
        <authorList>
            <consortium name="Ensembl"/>
        </authorList>
    </citation>
    <scope>IDENTIFICATION</scope>
</reference>
<reference evidence="1" key="2">
    <citation type="submission" date="2025-08" db="UniProtKB">
        <authorList>
            <consortium name="Ensembl"/>
        </authorList>
    </citation>
    <scope>IDENTIFICATION</scope>
</reference>
<keyword evidence="2" id="KW-1185">Reference proteome</keyword>
<evidence type="ECO:0000313" key="1">
    <source>
        <dbReference type="Ensembl" id="ENSRBIP00000018351.1"/>
    </source>
</evidence>
<protein>
    <submittedName>
        <fullName evidence="1">Uncharacterized protein</fullName>
    </submittedName>
</protein>
<evidence type="ECO:0000313" key="2">
    <source>
        <dbReference type="Proteomes" id="UP000233180"/>
    </source>
</evidence>
<dbReference type="Ensembl" id="ENSRBIT00000042211.1">
    <property type="protein sequence ID" value="ENSRBIP00000018351.1"/>
    <property type="gene ID" value="ENSRBIG00000033162.1"/>
</dbReference>
<dbReference type="Proteomes" id="UP000233180">
    <property type="component" value="Unassembled WGS sequence"/>
</dbReference>
<dbReference type="OMA" id="RAQWWPS"/>
<organism evidence="1 2">
    <name type="scientific">Rhinopithecus bieti</name>
    <name type="common">Black snub-nosed monkey</name>
    <name type="synonym">Pygathrix bieti</name>
    <dbReference type="NCBI Taxonomy" id="61621"/>
    <lineage>
        <taxon>Eukaryota</taxon>
        <taxon>Metazoa</taxon>
        <taxon>Chordata</taxon>
        <taxon>Craniata</taxon>
        <taxon>Vertebrata</taxon>
        <taxon>Euteleostomi</taxon>
        <taxon>Mammalia</taxon>
        <taxon>Eutheria</taxon>
        <taxon>Euarchontoglires</taxon>
        <taxon>Primates</taxon>
        <taxon>Haplorrhini</taxon>
        <taxon>Catarrhini</taxon>
        <taxon>Cercopithecidae</taxon>
        <taxon>Colobinae</taxon>
        <taxon>Rhinopithecus</taxon>
    </lineage>
</organism>